<proteinExistence type="inferred from homology"/>
<keyword evidence="7 12" id="KW-0865">Zymogen</keyword>
<evidence type="ECO:0000313" key="14">
    <source>
        <dbReference type="Proteomes" id="UP000249396"/>
    </source>
</evidence>
<accession>A0A2W4QF96</accession>
<feature type="active site" description="Charge relay system; for autoendoproteolytic cleavage activity" evidence="12">
    <location>
        <position position="151"/>
    </location>
</feature>
<evidence type="ECO:0000256" key="1">
    <source>
        <dbReference type="ARBA" id="ARBA00005189"/>
    </source>
</evidence>
<evidence type="ECO:0000256" key="6">
    <source>
        <dbReference type="ARBA" id="ARBA00023136"/>
    </source>
</evidence>
<feature type="active site" description="Charge relay system; for autoendoproteolytic cleavage activity" evidence="12">
    <location>
        <position position="94"/>
    </location>
</feature>
<dbReference type="GO" id="GO:0005886">
    <property type="term" value="C:plasma membrane"/>
    <property type="evidence" value="ECO:0007669"/>
    <property type="project" value="UniProtKB-SubCell"/>
</dbReference>
<gene>
    <name evidence="12 13" type="primary">psd</name>
    <name evidence="13" type="ORF">DM484_27605</name>
</gene>
<organism evidence="13 14">
    <name type="scientific">Candidatus Methylumidiphilus alinenensis</name>
    <dbReference type="NCBI Taxonomy" id="2202197"/>
    <lineage>
        <taxon>Bacteria</taxon>
        <taxon>Pseudomonadati</taxon>
        <taxon>Pseudomonadota</taxon>
        <taxon>Gammaproteobacteria</taxon>
        <taxon>Methylococcales</taxon>
        <taxon>Candidatus Methylumidiphilus</taxon>
    </lineage>
</organism>
<feature type="active site" description="Schiff-base intermediate with substrate; via pyruvic acid; for decarboxylase activity" evidence="12">
    <location>
        <position position="254"/>
    </location>
</feature>
<evidence type="ECO:0000256" key="5">
    <source>
        <dbReference type="ARBA" id="ARBA00023098"/>
    </source>
</evidence>
<dbReference type="InterPro" id="IPR033177">
    <property type="entry name" value="PSD-B"/>
</dbReference>
<comment type="caution">
    <text evidence="13">The sequence shown here is derived from an EMBL/GenBank/DDBJ whole genome shotgun (WGS) entry which is preliminary data.</text>
</comment>
<evidence type="ECO:0000256" key="8">
    <source>
        <dbReference type="ARBA" id="ARBA00023209"/>
    </source>
</evidence>
<comment type="catalytic activity">
    <reaction evidence="12">
        <text>a 1,2-diacyl-sn-glycero-3-phospho-L-serine + H(+) = a 1,2-diacyl-sn-glycero-3-phosphoethanolamine + CO2</text>
        <dbReference type="Rhea" id="RHEA:20828"/>
        <dbReference type="ChEBI" id="CHEBI:15378"/>
        <dbReference type="ChEBI" id="CHEBI:16526"/>
        <dbReference type="ChEBI" id="CHEBI:57262"/>
        <dbReference type="ChEBI" id="CHEBI:64612"/>
        <dbReference type="EC" id="4.1.1.65"/>
    </reaction>
</comment>
<protein>
    <recommendedName>
        <fullName evidence="12">Phosphatidylserine decarboxylase proenzyme</fullName>
        <ecNumber evidence="12">4.1.1.65</ecNumber>
    </recommendedName>
    <component>
        <recommendedName>
            <fullName evidence="12">Phosphatidylserine decarboxylase alpha chain</fullName>
        </recommendedName>
    </component>
    <component>
        <recommendedName>
            <fullName evidence="12">Phosphatidylserine decarboxylase beta chain</fullName>
        </recommendedName>
    </component>
</protein>
<keyword evidence="3 12" id="KW-0444">Lipid biosynthesis</keyword>
<dbReference type="Pfam" id="PF02666">
    <property type="entry name" value="PS_Dcarbxylase"/>
    <property type="match status" value="1"/>
</dbReference>
<sequence>MLKTLTEHLFSLVQTILPQHFLSGVMHRLARCENRPWKTAFIKTIVYLYGVDLGEAKETNPDAYASFNAFFTRALKPDARPRCNDPDALLCPADGAISQIGNITAGSIFQAKGKYFSAMELLGGDVDRAKPFENGKFATIYLSPRDYHRLHMPLSGTLREMVHVPGRLFSVNAATVNSVPNLFARNERVAAIFDTEAGPMALVLVGAIFVSSIETVWHGEVTPPTVQQVKTWTYSGDAPSLAKGEEMGRFNMGSTIIVLFGENAVAWEASLQAGDKVKLGRRLGRVNSAFSNIKA</sequence>
<evidence type="ECO:0000256" key="4">
    <source>
        <dbReference type="ARBA" id="ARBA00022793"/>
    </source>
</evidence>
<evidence type="ECO:0000256" key="10">
    <source>
        <dbReference type="ARBA" id="ARBA00023264"/>
    </source>
</evidence>
<feature type="site" description="Cleavage (non-hydrolytic); by autocatalysis" evidence="12">
    <location>
        <begin position="253"/>
        <end position="254"/>
    </location>
</feature>
<dbReference type="InterPro" id="IPR033178">
    <property type="entry name" value="PSD_type1_pro"/>
</dbReference>
<dbReference type="NCBIfam" id="TIGR00163">
    <property type="entry name" value="PS_decarb"/>
    <property type="match status" value="1"/>
</dbReference>
<dbReference type="GO" id="GO:0004609">
    <property type="term" value="F:phosphatidylserine decarboxylase activity"/>
    <property type="evidence" value="ECO:0007669"/>
    <property type="project" value="UniProtKB-UniRule"/>
</dbReference>
<dbReference type="EC" id="4.1.1.65" evidence="12"/>
<keyword evidence="2 12" id="KW-1003">Cell membrane</keyword>
<feature type="chain" id="PRO_5023336654" description="Phosphatidylserine decarboxylase beta chain" evidence="12">
    <location>
        <begin position="1"/>
        <end position="253"/>
    </location>
</feature>
<feature type="chain" id="PRO_5023336652" description="Phosphatidylserine decarboxylase alpha chain" evidence="12">
    <location>
        <begin position="254"/>
        <end position="295"/>
    </location>
</feature>
<dbReference type="UniPathway" id="UPA00558">
    <property type="reaction ID" value="UER00616"/>
</dbReference>
<comment type="pathway">
    <text evidence="1">Lipid metabolism.</text>
</comment>
<dbReference type="PANTHER" id="PTHR10067:SF6">
    <property type="entry name" value="PHOSPHATIDYLSERINE DECARBOXYLASE PROENZYME, MITOCHONDRIAL"/>
    <property type="match status" value="1"/>
</dbReference>
<feature type="modified residue" description="Pyruvic acid (Ser); by autocatalysis" evidence="12">
    <location>
        <position position="254"/>
    </location>
</feature>
<dbReference type="PANTHER" id="PTHR10067">
    <property type="entry name" value="PHOSPHATIDYLSERINE DECARBOXYLASE"/>
    <property type="match status" value="1"/>
</dbReference>
<evidence type="ECO:0000256" key="11">
    <source>
        <dbReference type="ARBA" id="ARBA00023317"/>
    </source>
</evidence>
<dbReference type="EMBL" id="QJPH01000539">
    <property type="protein sequence ID" value="PZN70955.1"/>
    <property type="molecule type" value="Genomic_DNA"/>
</dbReference>
<comment type="similarity">
    <text evidence="12">Belongs to the phosphatidylserine decarboxylase family. PSD-B subfamily. Prokaryotic type I sub-subfamily.</text>
</comment>
<dbReference type="GO" id="GO:0006646">
    <property type="term" value="P:phosphatidylethanolamine biosynthetic process"/>
    <property type="evidence" value="ECO:0007669"/>
    <property type="project" value="UniProtKB-UniRule"/>
</dbReference>
<keyword evidence="10 12" id="KW-1208">Phospholipid metabolism</keyword>
<comment type="function">
    <text evidence="12">Catalyzes the formation of phosphatidylethanolamine (PtdEtn) from phosphatidylserine (PtdSer).</text>
</comment>
<keyword evidence="5 12" id="KW-0443">Lipid metabolism</keyword>
<comment type="subunit">
    <text evidence="12">Heterodimer of a large membrane-associated beta subunit and a small pyruvoyl-containing alpha subunit.</text>
</comment>
<comment type="subcellular location">
    <subcellularLocation>
        <location evidence="12">Cell membrane</location>
        <topology evidence="12">Peripheral membrane protein</topology>
    </subcellularLocation>
</comment>
<dbReference type="Proteomes" id="UP000249396">
    <property type="component" value="Unassembled WGS sequence"/>
</dbReference>
<evidence type="ECO:0000313" key="13">
    <source>
        <dbReference type="EMBL" id="PZN70955.1"/>
    </source>
</evidence>
<evidence type="ECO:0000256" key="9">
    <source>
        <dbReference type="ARBA" id="ARBA00023239"/>
    </source>
</evidence>
<keyword evidence="9 12" id="KW-0456">Lyase</keyword>
<evidence type="ECO:0000256" key="2">
    <source>
        <dbReference type="ARBA" id="ARBA00022475"/>
    </source>
</evidence>
<dbReference type="InterPro" id="IPR003817">
    <property type="entry name" value="PS_Dcarbxylase"/>
</dbReference>
<evidence type="ECO:0000256" key="3">
    <source>
        <dbReference type="ARBA" id="ARBA00022516"/>
    </source>
</evidence>
<reference evidence="13 14" key="1">
    <citation type="journal article" date="2018" name="Aquat. Microb. Ecol.">
        <title>Gammaproteobacterial methanotrophs dominate.</title>
        <authorList>
            <person name="Rissanen A.J."/>
            <person name="Saarenheimo J."/>
            <person name="Tiirola M."/>
            <person name="Peura S."/>
            <person name="Aalto S.L."/>
            <person name="Karvinen A."/>
            <person name="Nykanen H."/>
        </authorList>
    </citation>
    <scope>NUCLEOTIDE SEQUENCE [LARGE SCALE GENOMIC DNA]</scope>
    <source>
        <strain evidence="13">AMbin10</strain>
    </source>
</reference>
<evidence type="ECO:0000256" key="12">
    <source>
        <dbReference type="HAMAP-Rule" id="MF_00662"/>
    </source>
</evidence>
<keyword evidence="8 12" id="KW-0594">Phospholipid biosynthesis</keyword>
<dbReference type="AlphaFoldDB" id="A0A2W4QF96"/>
<keyword evidence="6 12" id="KW-0472">Membrane</keyword>
<comment type="cofactor">
    <cofactor evidence="12">
        <name>pyruvate</name>
        <dbReference type="ChEBI" id="CHEBI:15361"/>
    </cofactor>
    <text evidence="12">Binds 1 pyruvoyl group covalently per subunit.</text>
</comment>
<keyword evidence="11 12" id="KW-0670">Pyruvate</keyword>
<name>A0A2W4QF96_9GAMM</name>
<comment type="PTM">
    <text evidence="12">Is synthesized initially as an inactive proenzyme. Formation of the active enzyme involves a self-maturation process in which the active site pyruvoyl group is generated from an internal serine residue via an autocatalytic post-translational modification. Two non-identical subunits are generated from the proenzyme in this reaction, and the pyruvate is formed at the N-terminus of the alpha chain, which is derived from the carboxyl end of the proenzyme. The autoendoproteolytic cleavage occurs by a canonical serine protease mechanism, in which the side chain hydroxyl group of the serine supplies its oxygen atom to form the C-terminus of the beta chain, while the remainder of the serine residue undergoes an oxidative deamination to produce ammonia and the pyruvoyl prosthetic group on the alpha chain. During this reaction, the Ser that is part of the protease active site of the proenzyme becomes the pyruvoyl prosthetic group, which constitutes an essential element of the active site of the mature decarboxylase.</text>
</comment>
<keyword evidence="4 12" id="KW-0210">Decarboxylase</keyword>
<evidence type="ECO:0000256" key="7">
    <source>
        <dbReference type="ARBA" id="ARBA00023145"/>
    </source>
</evidence>
<feature type="active site" description="Charge relay system; for autoendoproteolytic cleavage activity" evidence="12">
    <location>
        <position position="254"/>
    </location>
</feature>
<dbReference type="HAMAP" id="MF_00662">
    <property type="entry name" value="PS_decarb_PSD_B_type1"/>
    <property type="match status" value="1"/>
</dbReference>
<comment type="pathway">
    <text evidence="12">Phospholipid metabolism; phosphatidylethanolamine biosynthesis; phosphatidylethanolamine from CDP-diacylglycerol: step 2/2.</text>
</comment>